<keyword evidence="9 13" id="KW-0752">Steroid biosynthesis</keyword>
<evidence type="ECO:0000256" key="9">
    <source>
        <dbReference type="ARBA" id="ARBA00022955"/>
    </source>
</evidence>
<dbReference type="EMBL" id="QEAQ01000042">
    <property type="protein sequence ID" value="TPX58081.1"/>
    <property type="molecule type" value="Genomic_DNA"/>
</dbReference>
<keyword evidence="7 13" id="KW-0418">Kinase</keyword>
<dbReference type="GO" id="GO:0005777">
    <property type="term" value="C:peroxisome"/>
    <property type="evidence" value="ECO:0007669"/>
    <property type="project" value="TreeGrafter"/>
</dbReference>
<dbReference type="GO" id="GO:0006696">
    <property type="term" value="P:ergosterol biosynthetic process"/>
    <property type="evidence" value="ECO:0007669"/>
    <property type="project" value="TreeGrafter"/>
</dbReference>
<reference evidence="16 17" key="1">
    <citation type="journal article" date="2019" name="Sci. Rep.">
        <title>Comparative genomics of chytrid fungi reveal insights into the obligate biotrophic and pathogenic lifestyle of Synchytrium endobioticum.</title>
        <authorList>
            <person name="van de Vossenberg B.T.L.H."/>
            <person name="Warris S."/>
            <person name="Nguyen H.D.T."/>
            <person name="van Gent-Pelzer M.P.E."/>
            <person name="Joly D.L."/>
            <person name="van de Geest H.C."/>
            <person name="Bonants P.J.M."/>
            <person name="Smith D.S."/>
            <person name="Levesque C.A."/>
            <person name="van der Lee T.A.J."/>
        </authorList>
    </citation>
    <scope>NUCLEOTIDE SEQUENCE [LARGE SCALE GENOMIC DNA]</scope>
    <source>
        <strain evidence="16 17">CBS 809.83</strain>
    </source>
</reference>
<keyword evidence="6" id="KW-0547">Nucleotide-binding</keyword>
<evidence type="ECO:0000256" key="12">
    <source>
        <dbReference type="ARBA" id="ARBA00029326"/>
    </source>
</evidence>
<accession>A0A507E2W2</accession>
<evidence type="ECO:0000256" key="6">
    <source>
        <dbReference type="ARBA" id="ARBA00022741"/>
    </source>
</evidence>
<feature type="region of interest" description="Disordered" evidence="14">
    <location>
        <begin position="491"/>
        <end position="513"/>
    </location>
</feature>
<name>A0A507E2W2_9FUNG</name>
<dbReference type="GO" id="GO:0019287">
    <property type="term" value="P:isopentenyl diphosphate biosynthetic process, mevalonate pathway"/>
    <property type="evidence" value="ECO:0007669"/>
    <property type="project" value="UniProtKB-UniRule"/>
</dbReference>
<dbReference type="GO" id="GO:0005524">
    <property type="term" value="F:ATP binding"/>
    <property type="evidence" value="ECO:0007669"/>
    <property type="project" value="UniProtKB-UniRule"/>
</dbReference>
<sequence length="513" mass="55159">MAKATIVSAPGKVLLTGGYLVLDRSYKGLVVAADSRFYTIVRSISDVVSVSDKPVVRVKSPQFLNGLWEYEVFASDVAQITLRPVESSQAKNPYVESALVNALEVAMSIVPTFHAKLGNGLEIQIVGANDFYSQREQLAHQSLPLTTESLKSLPAFCPTLTNISSVHKTGLGSSAAMITSLVGAVVSHFDAVQLPKRSERPTEGAASDGMRLVHNTAQVAHCLAQGKVGSGFDVSAAVYGSHSYRRFSASVIDGYIEKQKTPASVPSNGILSVIDQPSNTWDNEIEQFALPPRFNMLLADIDAGSSTPKLVSQVLAWRKANAEEAQVLWSKLGAENSALEMHMRELASVAASDINAYNTVVDALAKENAALWSSSLPATNDGKKRRGSPIRDLFMSIHQSFQRIRGHLREMSDLTNVPIEPEEQTRLLDACLEVPGIIMAGVPGAGGFDAIFCIALSDAAREQVEGVWKSWTEMAVAPLLSRESNAGISRIESESDVPGLSDALHSISEQPTQ</sequence>
<dbReference type="InterPro" id="IPR014721">
    <property type="entry name" value="Ribsml_uS5_D2-typ_fold_subgr"/>
</dbReference>
<comment type="caution">
    <text evidence="16">The sequence shown here is derived from an EMBL/GenBank/DDBJ whole genome shotgun (WGS) entry which is preliminary data.</text>
</comment>
<dbReference type="InterPro" id="IPR035102">
    <property type="entry name" value="Phosphomevalonate_kinase"/>
</dbReference>
<comment type="catalytic activity">
    <reaction evidence="12">
        <text>(R)-5-phosphomevalonate + ATP = (R)-5-diphosphomevalonate + ADP</text>
        <dbReference type="Rhea" id="RHEA:16341"/>
        <dbReference type="ChEBI" id="CHEBI:30616"/>
        <dbReference type="ChEBI" id="CHEBI:57557"/>
        <dbReference type="ChEBI" id="CHEBI:58146"/>
        <dbReference type="ChEBI" id="CHEBI:456216"/>
        <dbReference type="EC" id="2.7.4.2"/>
    </reaction>
    <physiologicalReaction direction="left-to-right" evidence="12">
        <dbReference type="Rhea" id="RHEA:16342"/>
    </physiologicalReaction>
</comment>
<dbReference type="Gene3D" id="3.30.70.890">
    <property type="entry name" value="GHMP kinase, C-terminal domain"/>
    <property type="match status" value="1"/>
</dbReference>
<keyword evidence="17" id="KW-1185">Reference proteome</keyword>
<keyword evidence="5 13" id="KW-0808">Transferase</keyword>
<evidence type="ECO:0000256" key="1">
    <source>
        <dbReference type="ARBA" id="ARBA00005017"/>
    </source>
</evidence>
<dbReference type="InterPro" id="IPR013750">
    <property type="entry name" value="GHMP_kinase_C_dom"/>
</dbReference>
<gene>
    <name evidence="16" type="primary">ERG8</name>
    <name evidence="16" type="ORF">PhCBS80983_g03395</name>
</gene>
<evidence type="ECO:0000313" key="16">
    <source>
        <dbReference type="EMBL" id="TPX58081.1"/>
    </source>
</evidence>
<dbReference type="Proteomes" id="UP000318582">
    <property type="component" value="Unassembled WGS sequence"/>
</dbReference>
<protein>
    <recommendedName>
        <fullName evidence="3 13">Phosphomevalonate kinase</fullName>
        <ecNumber evidence="3 13">2.7.4.2</ecNumber>
    </recommendedName>
</protein>
<dbReference type="GO" id="GO:0004631">
    <property type="term" value="F:phosphomevalonate kinase activity"/>
    <property type="evidence" value="ECO:0007669"/>
    <property type="project" value="UniProtKB-UniRule"/>
</dbReference>
<organism evidence="16 17">
    <name type="scientific">Powellomyces hirtus</name>
    <dbReference type="NCBI Taxonomy" id="109895"/>
    <lineage>
        <taxon>Eukaryota</taxon>
        <taxon>Fungi</taxon>
        <taxon>Fungi incertae sedis</taxon>
        <taxon>Chytridiomycota</taxon>
        <taxon>Chytridiomycota incertae sedis</taxon>
        <taxon>Chytridiomycetes</taxon>
        <taxon>Spizellomycetales</taxon>
        <taxon>Powellomycetaceae</taxon>
        <taxon>Powellomyces</taxon>
    </lineage>
</organism>
<dbReference type="Pfam" id="PF08544">
    <property type="entry name" value="GHMP_kinases_C"/>
    <property type="match status" value="1"/>
</dbReference>
<evidence type="ECO:0000256" key="2">
    <source>
        <dbReference type="ARBA" id="ARBA00006495"/>
    </source>
</evidence>
<dbReference type="PIRSF" id="PIRSF017288">
    <property type="entry name" value="PMK_GHMP_euk"/>
    <property type="match status" value="1"/>
</dbReference>
<dbReference type="SUPFAM" id="SSF54211">
    <property type="entry name" value="Ribosomal protein S5 domain 2-like"/>
    <property type="match status" value="1"/>
</dbReference>
<evidence type="ECO:0000256" key="8">
    <source>
        <dbReference type="ARBA" id="ARBA00022840"/>
    </source>
</evidence>
<evidence type="ECO:0000259" key="15">
    <source>
        <dbReference type="Pfam" id="PF08544"/>
    </source>
</evidence>
<dbReference type="InterPro" id="IPR036554">
    <property type="entry name" value="GHMP_kinase_C_sf"/>
</dbReference>
<evidence type="ECO:0000256" key="10">
    <source>
        <dbReference type="ARBA" id="ARBA00023098"/>
    </source>
</evidence>
<dbReference type="PANTHER" id="PTHR31814">
    <property type="match status" value="1"/>
</dbReference>
<dbReference type="EC" id="2.7.4.2" evidence="3 13"/>
<evidence type="ECO:0000256" key="13">
    <source>
        <dbReference type="PIRNR" id="PIRNR017288"/>
    </source>
</evidence>
<evidence type="ECO:0000256" key="4">
    <source>
        <dbReference type="ARBA" id="ARBA00022516"/>
    </source>
</evidence>
<dbReference type="UniPathway" id="UPA00057">
    <property type="reaction ID" value="UER00099"/>
</dbReference>
<keyword evidence="11 13" id="KW-0753">Steroid metabolism</keyword>
<evidence type="ECO:0000313" key="17">
    <source>
        <dbReference type="Proteomes" id="UP000318582"/>
    </source>
</evidence>
<dbReference type="GO" id="GO:0010142">
    <property type="term" value="P:farnesyl diphosphate biosynthetic process, mevalonate pathway"/>
    <property type="evidence" value="ECO:0007669"/>
    <property type="project" value="TreeGrafter"/>
</dbReference>
<dbReference type="PANTHER" id="PTHR31814:SF2">
    <property type="entry name" value="PHOSPHOMEVALONATE KINASE"/>
    <property type="match status" value="1"/>
</dbReference>
<feature type="domain" description="GHMP kinase C-terminal" evidence="15">
    <location>
        <begin position="400"/>
        <end position="468"/>
    </location>
</feature>
<dbReference type="NCBIfam" id="TIGR01219">
    <property type="entry name" value="Pmev_kin_ERG8"/>
    <property type="match status" value="1"/>
</dbReference>
<dbReference type="STRING" id="109895.A0A507E2W2"/>
<dbReference type="Gene3D" id="3.30.230.10">
    <property type="match status" value="1"/>
</dbReference>
<evidence type="ECO:0000256" key="7">
    <source>
        <dbReference type="ARBA" id="ARBA00022777"/>
    </source>
</evidence>
<keyword evidence="10 13" id="KW-0443">Lipid metabolism</keyword>
<keyword evidence="4 13" id="KW-0444">Lipid biosynthesis</keyword>
<proteinExistence type="inferred from homology"/>
<dbReference type="InterPro" id="IPR020568">
    <property type="entry name" value="Ribosomal_Su5_D2-typ_SF"/>
</dbReference>
<evidence type="ECO:0000256" key="3">
    <source>
        <dbReference type="ARBA" id="ARBA00012958"/>
    </source>
</evidence>
<dbReference type="InterPro" id="IPR016005">
    <property type="entry name" value="Erg8"/>
</dbReference>
<dbReference type="AlphaFoldDB" id="A0A507E2W2"/>
<evidence type="ECO:0000256" key="11">
    <source>
        <dbReference type="ARBA" id="ARBA00023221"/>
    </source>
</evidence>
<evidence type="ECO:0000256" key="5">
    <source>
        <dbReference type="ARBA" id="ARBA00022679"/>
    </source>
</evidence>
<comment type="similarity">
    <text evidence="2 13">Belongs to the GHMP kinase family. Mevalonate kinase subfamily.</text>
</comment>
<keyword evidence="8" id="KW-0067">ATP-binding</keyword>
<evidence type="ECO:0000256" key="14">
    <source>
        <dbReference type="SAM" id="MobiDB-lite"/>
    </source>
</evidence>
<comment type="pathway">
    <text evidence="1 13">Isoprenoid biosynthesis; isopentenyl diphosphate biosynthesis via mevalonate pathway; isopentenyl diphosphate from (R)-mevalonate: step 2/3.</text>
</comment>